<evidence type="ECO:0000313" key="8">
    <source>
        <dbReference type="Proteomes" id="UP000294933"/>
    </source>
</evidence>
<evidence type="ECO:0000313" key="7">
    <source>
        <dbReference type="EMBL" id="TDL15169.1"/>
    </source>
</evidence>
<dbReference type="Pfam" id="PF01869">
    <property type="entry name" value="BcrAD_BadFG"/>
    <property type="match status" value="1"/>
</dbReference>
<evidence type="ECO:0000259" key="6">
    <source>
        <dbReference type="Pfam" id="PF01869"/>
    </source>
</evidence>
<name>A0A4Y7PKU1_9AGAM</name>
<protein>
    <recommendedName>
        <fullName evidence="3">N-acetyl-D-glucosamine kinase</fullName>
        <ecNumber evidence="2">2.7.1.59</ecNumber>
    </recommendedName>
    <alternativeName>
        <fullName evidence="4">GlcNAc kinase</fullName>
    </alternativeName>
</protein>
<comment type="similarity">
    <text evidence="1">Belongs to the eukaryotic-type N-acetylglucosamine kinase family.</text>
</comment>
<dbReference type="CDD" id="cd24007">
    <property type="entry name" value="ASKHA_NBD_eukNAGK-like"/>
    <property type="match status" value="1"/>
</dbReference>
<dbReference type="InterPro" id="IPR052519">
    <property type="entry name" value="Euk-type_GlcNAc_Kinase"/>
</dbReference>
<dbReference type="GO" id="GO:0045127">
    <property type="term" value="F:N-acetylglucosamine kinase activity"/>
    <property type="evidence" value="ECO:0007669"/>
    <property type="project" value="UniProtKB-EC"/>
</dbReference>
<gene>
    <name evidence="7" type="ORF">BD410DRAFT_778303</name>
</gene>
<evidence type="ECO:0000256" key="3">
    <source>
        <dbReference type="ARBA" id="ARBA00014974"/>
    </source>
</evidence>
<dbReference type="EC" id="2.7.1.59" evidence="2"/>
<evidence type="ECO:0000256" key="2">
    <source>
        <dbReference type="ARBA" id="ARBA00012122"/>
    </source>
</evidence>
<dbReference type="SUPFAM" id="SSF53067">
    <property type="entry name" value="Actin-like ATPase domain"/>
    <property type="match status" value="2"/>
</dbReference>
<dbReference type="Proteomes" id="UP000294933">
    <property type="component" value="Unassembled WGS sequence"/>
</dbReference>
<keyword evidence="8" id="KW-1185">Reference proteome</keyword>
<feature type="domain" description="ATPase BadF/BadG/BcrA/BcrD type" evidence="6">
    <location>
        <begin position="141"/>
        <end position="372"/>
    </location>
</feature>
<dbReference type="InterPro" id="IPR043129">
    <property type="entry name" value="ATPase_NBD"/>
</dbReference>
<evidence type="ECO:0000256" key="4">
    <source>
        <dbReference type="ARBA" id="ARBA00031123"/>
    </source>
</evidence>
<sequence>MANIAIASRAEAELYLCVDCGGSKTAVSISDASGTIISRALGGPSNFAYLGLANFTEAVKSTVEHALQIIPRRESNIIASTTIPSPKPFFAAAWLGISGVDSAANVAELTPVLSALLSIPAGPRLVIANDTHLLASPLRLYPDAEFAVTVIAGTGSIAVSFKREDDGGGLKELARMGGWGWILGDEGGGYDVGREALRHILREHDLSTLHDPPPPTPSPDSQHSLPTLTKRTLTHFSVSSPPELLTLIHDPDPPQAPSTSSQPSELEAPRTHRLLAREKRISQLCPLVFSAAFDGADPLALKVLACSAGKLADQITALLRTESKQGGGEGGGERSVPANESLVCFGGSLAGVARYREMVLEDLSRRRHVFKHVEFVAQAADAGAVALSKQFNPR</sequence>
<evidence type="ECO:0000256" key="1">
    <source>
        <dbReference type="ARBA" id="ARBA00006198"/>
    </source>
</evidence>
<dbReference type="VEuPathDB" id="FungiDB:BD410DRAFT_778303"/>
<feature type="region of interest" description="Disordered" evidence="5">
    <location>
        <begin position="206"/>
        <end position="226"/>
    </location>
</feature>
<dbReference type="OrthoDB" id="311172at2759"/>
<dbReference type="AlphaFoldDB" id="A0A4Y7PKU1"/>
<organism evidence="7 8">
    <name type="scientific">Rickenella mellea</name>
    <dbReference type="NCBI Taxonomy" id="50990"/>
    <lineage>
        <taxon>Eukaryota</taxon>
        <taxon>Fungi</taxon>
        <taxon>Dikarya</taxon>
        <taxon>Basidiomycota</taxon>
        <taxon>Agaricomycotina</taxon>
        <taxon>Agaricomycetes</taxon>
        <taxon>Hymenochaetales</taxon>
        <taxon>Rickenellaceae</taxon>
        <taxon>Rickenella</taxon>
    </lineage>
</organism>
<evidence type="ECO:0000256" key="5">
    <source>
        <dbReference type="SAM" id="MobiDB-lite"/>
    </source>
</evidence>
<dbReference type="STRING" id="50990.A0A4Y7PKU1"/>
<feature type="region of interest" description="Disordered" evidence="5">
    <location>
        <begin position="243"/>
        <end position="269"/>
    </location>
</feature>
<dbReference type="InterPro" id="IPR002731">
    <property type="entry name" value="ATPase_BadF"/>
</dbReference>
<dbReference type="PANTHER" id="PTHR43190:SF3">
    <property type="entry name" value="N-ACETYL-D-GLUCOSAMINE KINASE"/>
    <property type="match status" value="1"/>
</dbReference>
<proteinExistence type="inferred from homology"/>
<dbReference type="Gene3D" id="3.30.420.40">
    <property type="match status" value="1"/>
</dbReference>
<dbReference type="EMBL" id="ML170287">
    <property type="protein sequence ID" value="TDL15169.1"/>
    <property type="molecule type" value="Genomic_DNA"/>
</dbReference>
<dbReference type="PANTHER" id="PTHR43190">
    <property type="entry name" value="N-ACETYL-D-GLUCOSAMINE KINASE"/>
    <property type="match status" value="1"/>
</dbReference>
<reference evidence="7 8" key="1">
    <citation type="submission" date="2018-06" db="EMBL/GenBank/DDBJ databases">
        <title>A transcriptomic atlas of mushroom development highlights an independent origin of complex multicellularity.</title>
        <authorList>
            <consortium name="DOE Joint Genome Institute"/>
            <person name="Krizsan K."/>
            <person name="Almasi E."/>
            <person name="Merenyi Z."/>
            <person name="Sahu N."/>
            <person name="Viragh M."/>
            <person name="Koszo T."/>
            <person name="Mondo S."/>
            <person name="Kiss B."/>
            <person name="Balint B."/>
            <person name="Kues U."/>
            <person name="Barry K."/>
            <person name="Hegedus J.C."/>
            <person name="Henrissat B."/>
            <person name="Johnson J."/>
            <person name="Lipzen A."/>
            <person name="Ohm R."/>
            <person name="Nagy I."/>
            <person name="Pangilinan J."/>
            <person name="Yan J."/>
            <person name="Xiong Y."/>
            <person name="Grigoriev I.V."/>
            <person name="Hibbett D.S."/>
            <person name="Nagy L.G."/>
        </authorList>
    </citation>
    <scope>NUCLEOTIDE SEQUENCE [LARGE SCALE GENOMIC DNA]</scope>
    <source>
        <strain evidence="7 8">SZMC22713</strain>
    </source>
</reference>
<accession>A0A4Y7PKU1</accession>